<evidence type="ECO:0000313" key="2">
    <source>
        <dbReference type="EMBL" id="KAG5856404.1"/>
    </source>
</evidence>
<proteinExistence type="predicted"/>
<reference evidence="2" key="1">
    <citation type="submission" date="2021-01" db="EMBL/GenBank/DDBJ databases">
        <title>A chromosome-scale assembly of European eel, Anguilla anguilla.</title>
        <authorList>
            <person name="Henkel C."/>
            <person name="Jong-Raadsen S.A."/>
            <person name="Dufour S."/>
            <person name="Weltzien F.-A."/>
            <person name="Palstra A.P."/>
            <person name="Pelster B."/>
            <person name="Spaink H.P."/>
            <person name="Van Den Thillart G.E."/>
            <person name="Jansen H."/>
            <person name="Zahm M."/>
            <person name="Klopp C."/>
            <person name="Cedric C."/>
            <person name="Louis A."/>
            <person name="Berthelot C."/>
            <person name="Parey E."/>
            <person name="Roest Crollius H."/>
            <person name="Montfort J."/>
            <person name="Robinson-Rechavi M."/>
            <person name="Bucao C."/>
            <person name="Bouchez O."/>
            <person name="Gislard M."/>
            <person name="Lluch J."/>
            <person name="Milhes M."/>
            <person name="Lampietro C."/>
            <person name="Lopez Roques C."/>
            <person name="Donnadieu C."/>
            <person name="Braasch I."/>
            <person name="Desvignes T."/>
            <person name="Postlethwait J."/>
            <person name="Bobe J."/>
            <person name="Guiguen Y."/>
            <person name="Dirks R."/>
        </authorList>
    </citation>
    <scope>NUCLEOTIDE SEQUENCE</scope>
    <source>
        <strain evidence="2">Tag_6206</strain>
        <tissue evidence="2">Liver</tissue>
    </source>
</reference>
<gene>
    <name evidence="2" type="ORF">ANANG_G00007610</name>
</gene>
<evidence type="ECO:0000313" key="3">
    <source>
        <dbReference type="Proteomes" id="UP001044222"/>
    </source>
</evidence>
<dbReference type="Gene3D" id="3.10.130.10">
    <property type="entry name" value="Ribonuclease A-like domain"/>
    <property type="match status" value="1"/>
</dbReference>
<dbReference type="Proteomes" id="UP001044222">
    <property type="component" value="Unassembled WGS sequence"/>
</dbReference>
<feature type="chain" id="PRO_5039088926" evidence="1">
    <location>
        <begin position="19"/>
        <end position="190"/>
    </location>
</feature>
<dbReference type="EMBL" id="JAFIRN010000001">
    <property type="protein sequence ID" value="KAG5856404.1"/>
    <property type="molecule type" value="Genomic_DNA"/>
</dbReference>
<comment type="caution">
    <text evidence="2">The sequence shown here is derived from an EMBL/GenBank/DDBJ whole genome shotgun (WGS) entry which is preliminary data.</text>
</comment>
<keyword evidence="1" id="KW-0732">Signal</keyword>
<protein>
    <submittedName>
        <fullName evidence="2">Uncharacterized protein</fullName>
    </submittedName>
</protein>
<organism evidence="2 3">
    <name type="scientific">Anguilla anguilla</name>
    <name type="common">European freshwater eel</name>
    <name type="synonym">Muraena anguilla</name>
    <dbReference type="NCBI Taxonomy" id="7936"/>
    <lineage>
        <taxon>Eukaryota</taxon>
        <taxon>Metazoa</taxon>
        <taxon>Chordata</taxon>
        <taxon>Craniata</taxon>
        <taxon>Vertebrata</taxon>
        <taxon>Euteleostomi</taxon>
        <taxon>Actinopterygii</taxon>
        <taxon>Neopterygii</taxon>
        <taxon>Teleostei</taxon>
        <taxon>Anguilliformes</taxon>
        <taxon>Anguillidae</taxon>
        <taxon>Anguilla</taxon>
    </lineage>
</organism>
<keyword evidence="3" id="KW-1185">Reference proteome</keyword>
<feature type="signal peptide" evidence="1">
    <location>
        <begin position="1"/>
        <end position="18"/>
    </location>
</feature>
<accession>A0A9D3MWV2</accession>
<sequence length="190" mass="21351">MKFAVFPALCLHLALVSAIDHNLQPCMPAPYQEAHNTFINRHVNAGAPEGGDKKDWGAFLRNNSFCKRPVQSFFPYRDMQRINDVCSPAGGKIYRQNLCISKGNFSFITLTVNNETCHVERIIRESKHIILACEEIEKMCQPVHYQKNPEDVVPKENDPDCSGAPSAIHPGIRAPKTSALFLIFLWSALL</sequence>
<name>A0A9D3MWV2_ANGAN</name>
<evidence type="ECO:0000256" key="1">
    <source>
        <dbReference type="SAM" id="SignalP"/>
    </source>
</evidence>
<dbReference type="AlphaFoldDB" id="A0A9D3MWV2"/>
<dbReference type="InterPro" id="IPR036816">
    <property type="entry name" value="RNaseA-like_dom_sf"/>
</dbReference>